<evidence type="ECO:0000256" key="9">
    <source>
        <dbReference type="ARBA" id="ARBA00023180"/>
    </source>
</evidence>
<feature type="chain" id="PRO_5045034993" evidence="12">
    <location>
        <begin position="30"/>
        <end position="680"/>
    </location>
</feature>
<accession>A0ABM1KEE5</accession>
<dbReference type="CDD" id="cd15283">
    <property type="entry name" value="7tmC_V2R_pheromone"/>
    <property type="match status" value="1"/>
</dbReference>
<keyword evidence="9" id="KW-0325">Glycoprotein</keyword>
<organism evidence="14 15">
    <name type="scientific">Gekko japonicus</name>
    <name type="common">Schlegel's Japanese gecko</name>
    <dbReference type="NCBI Taxonomy" id="146911"/>
    <lineage>
        <taxon>Eukaryota</taxon>
        <taxon>Metazoa</taxon>
        <taxon>Chordata</taxon>
        <taxon>Craniata</taxon>
        <taxon>Vertebrata</taxon>
        <taxon>Euteleostomi</taxon>
        <taxon>Lepidosauria</taxon>
        <taxon>Squamata</taxon>
        <taxon>Bifurcata</taxon>
        <taxon>Gekkota</taxon>
        <taxon>Gekkonidae</taxon>
        <taxon>Gekkoninae</taxon>
        <taxon>Gekko</taxon>
    </lineage>
</organism>
<dbReference type="RefSeq" id="XP_015272082.1">
    <property type="nucleotide sequence ID" value="XM_015416596.1"/>
</dbReference>
<feature type="transmembrane region" description="Helical" evidence="11">
    <location>
        <begin position="530"/>
        <end position="548"/>
    </location>
</feature>
<dbReference type="InterPro" id="IPR028082">
    <property type="entry name" value="Peripla_BP_I"/>
</dbReference>
<dbReference type="Gene3D" id="3.40.50.2300">
    <property type="match status" value="3"/>
</dbReference>
<dbReference type="InterPro" id="IPR038550">
    <property type="entry name" value="GPCR_3_9-Cys_sf"/>
</dbReference>
<evidence type="ECO:0000256" key="10">
    <source>
        <dbReference type="ARBA" id="ARBA00023224"/>
    </source>
</evidence>
<evidence type="ECO:0000313" key="14">
    <source>
        <dbReference type="Proteomes" id="UP000694871"/>
    </source>
</evidence>
<gene>
    <name evidence="15" type="primary">LOC107114988</name>
</gene>
<keyword evidence="5 11" id="KW-1133">Transmembrane helix</keyword>
<dbReference type="InterPro" id="IPR000068">
    <property type="entry name" value="GPCR_3_Ca_sens_rcpt-rel"/>
</dbReference>
<dbReference type="Pfam" id="PF00003">
    <property type="entry name" value="7tm_3"/>
    <property type="match status" value="1"/>
</dbReference>
<evidence type="ECO:0000259" key="13">
    <source>
        <dbReference type="PROSITE" id="PS50259"/>
    </source>
</evidence>
<evidence type="ECO:0000256" key="2">
    <source>
        <dbReference type="ARBA" id="ARBA00022475"/>
    </source>
</evidence>
<keyword evidence="8" id="KW-0675">Receptor</keyword>
<keyword evidence="3 11" id="KW-0812">Transmembrane</keyword>
<dbReference type="PANTHER" id="PTHR24061:SF599">
    <property type="entry name" value="G-PROTEIN COUPLED RECEPTORS FAMILY 3 PROFILE DOMAIN-CONTAINING PROTEIN"/>
    <property type="match status" value="1"/>
</dbReference>
<feature type="transmembrane region" description="Helical" evidence="11">
    <location>
        <begin position="641"/>
        <end position="664"/>
    </location>
</feature>
<dbReference type="PROSITE" id="PS00981">
    <property type="entry name" value="G_PROTEIN_RECEP_F3_3"/>
    <property type="match status" value="1"/>
</dbReference>
<dbReference type="PRINTS" id="PR01535">
    <property type="entry name" value="VOMERONASL2R"/>
</dbReference>
<keyword evidence="10" id="KW-0807">Transducer</keyword>
<dbReference type="PROSITE" id="PS50259">
    <property type="entry name" value="G_PROTEIN_RECEP_F3_4"/>
    <property type="match status" value="1"/>
</dbReference>
<evidence type="ECO:0000256" key="4">
    <source>
        <dbReference type="ARBA" id="ARBA00022729"/>
    </source>
</evidence>
<feature type="transmembrane region" description="Helical" evidence="11">
    <location>
        <begin position="485"/>
        <end position="509"/>
    </location>
</feature>
<dbReference type="SUPFAM" id="SSF53822">
    <property type="entry name" value="Periplasmic binding protein-like I"/>
    <property type="match status" value="2"/>
</dbReference>
<name>A0ABM1KEE5_GEKJA</name>
<dbReference type="Proteomes" id="UP000694871">
    <property type="component" value="Unplaced"/>
</dbReference>
<evidence type="ECO:0000256" key="7">
    <source>
        <dbReference type="ARBA" id="ARBA00023136"/>
    </source>
</evidence>
<feature type="transmembrane region" description="Helical" evidence="11">
    <location>
        <begin position="455"/>
        <end position="473"/>
    </location>
</feature>
<keyword evidence="4 12" id="KW-0732">Signal</keyword>
<evidence type="ECO:0000256" key="11">
    <source>
        <dbReference type="SAM" id="Phobius"/>
    </source>
</evidence>
<evidence type="ECO:0000256" key="12">
    <source>
        <dbReference type="SAM" id="SignalP"/>
    </source>
</evidence>
<keyword evidence="7 11" id="KW-0472">Membrane</keyword>
<evidence type="ECO:0000313" key="15">
    <source>
        <dbReference type="RefSeq" id="XP_015272082.1"/>
    </source>
</evidence>
<sequence>MEFGNWKERFSLKMLLVLLLLLVLLTCNAGKKHSMNCTTEVDPLPISHEFSQPGDFVIGGIVSQVYLVHETPSFEKQPSQMLINEPLSEPKNYQHILALAFAIKEINENPHFLPNITWGFHILNSYYNARMTNKAILSLLSTQQCFVPNYKCAVLKNPTAVIGGFDSETSVNMATIIANYKIPQVTYGSFSPTQNDGTPFSSLYQMVPKEAYQYMGVIRLLQHFNWEWIGLLAVDDDRGDRFLQRDGFIQNFWEQAYSCSLKVSDILGDSENACTGEEKLETLPGILFEMNMTGHSYNVYNAVYAVAHALQIIYQSRSNDRQLLKGEKMVFRNVQPWQVVPLSACNEKCHPGYSRQKKEGEKFCCYDCVPCPEGMISEKKDMDSCVKCPQDHYANHHHNGCVPKDISFLSYKEPLGIVLITLAVSLSLVTVLVFWTFVKHRNSPIVKANNRSLTYILLISLVHCFLSSLLFIGQPGKVTCLLRQITFGIIFSVAISSVLAKTMTVLLAFKATKPGSIVRLFVGKRLAYSVVLLCSLVQVGICVFWLTTSPPFPDMDMLSMNENIILECNEGSAAIFYLVLSYMGFLALVSFIVAFLARKLPDNFNEAKFITFSMVLFFSVWLSFIPAYLSTKGKSMVTVEIFSILVSSTGLLTCIFSPRCYIIVLRPELNNRELLMKRGK</sequence>
<evidence type="ECO:0000256" key="5">
    <source>
        <dbReference type="ARBA" id="ARBA00022989"/>
    </source>
</evidence>
<protein>
    <submittedName>
        <fullName evidence="15">Vomeronasal type-2 receptor 26-like</fullName>
    </submittedName>
</protein>
<feature type="signal peptide" evidence="12">
    <location>
        <begin position="1"/>
        <end position="29"/>
    </location>
</feature>
<keyword evidence="14" id="KW-1185">Reference proteome</keyword>
<proteinExistence type="predicted"/>
<evidence type="ECO:0000256" key="3">
    <source>
        <dbReference type="ARBA" id="ARBA00022692"/>
    </source>
</evidence>
<feature type="domain" description="G-protein coupled receptors family 3 profile" evidence="13">
    <location>
        <begin position="415"/>
        <end position="679"/>
    </location>
</feature>
<dbReference type="InterPro" id="IPR000337">
    <property type="entry name" value="GPCR_3"/>
</dbReference>
<dbReference type="PANTHER" id="PTHR24061">
    <property type="entry name" value="CALCIUM-SENSING RECEPTOR-RELATED"/>
    <property type="match status" value="1"/>
</dbReference>
<dbReference type="InterPro" id="IPR004073">
    <property type="entry name" value="GPCR_3_vmron_rcpt_2"/>
</dbReference>
<comment type="subcellular location">
    <subcellularLocation>
        <location evidence="1">Cell membrane</location>
        <topology evidence="1">Multi-pass membrane protein</topology>
    </subcellularLocation>
</comment>
<dbReference type="InterPro" id="IPR011500">
    <property type="entry name" value="GPCR_3_9-Cys_dom"/>
</dbReference>
<reference evidence="15" key="1">
    <citation type="submission" date="2025-08" db="UniProtKB">
        <authorList>
            <consortium name="RefSeq"/>
        </authorList>
    </citation>
    <scope>IDENTIFICATION</scope>
</reference>
<keyword evidence="2" id="KW-1003">Cell membrane</keyword>
<feature type="transmembrane region" description="Helical" evidence="11">
    <location>
        <begin position="574"/>
        <end position="597"/>
    </location>
</feature>
<evidence type="ECO:0000256" key="8">
    <source>
        <dbReference type="ARBA" id="ARBA00023170"/>
    </source>
</evidence>
<keyword evidence="6" id="KW-0297">G-protein coupled receptor</keyword>
<dbReference type="Gene3D" id="2.10.50.30">
    <property type="entry name" value="GPCR, family 3, nine cysteines domain"/>
    <property type="match status" value="1"/>
</dbReference>
<dbReference type="Pfam" id="PF01094">
    <property type="entry name" value="ANF_receptor"/>
    <property type="match status" value="1"/>
</dbReference>
<dbReference type="Pfam" id="PF07562">
    <property type="entry name" value="NCD3G"/>
    <property type="match status" value="1"/>
</dbReference>
<evidence type="ECO:0000256" key="6">
    <source>
        <dbReference type="ARBA" id="ARBA00023040"/>
    </source>
</evidence>
<dbReference type="InterPro" id="IPR017979">
    <property type="entry name" value="GPCR_3_CS"/>
</dbReference>
<dbReference type="InterPro" id="IPR017978">
    <property type="entry name" value="GPCR_3_C"/>
</dbReference>
<feature type="transmembrane region" description="Helical" evidence="11">
    <location>
        <begin position="609"/>
        <end position="629"/>
    </location>
</feature>
<dbReference type="InterPro" id="IPR001828">
    <property type="entry name" value="ANF_lig-bd_rcpt"/>
</dbReference>
<dbReference type="GeneID" id="107114988"/>
<dbReference type="PRINTS" id="PR00248">
    <property type="entry name" value="GPCRMGR"/>
</dbReference>
<evidence type="ECO:0000256" key="1">
    <source>
        <dbReference type="ARBA" id="ARBA00004651"/>
    </source>
</evidence>
<feature type="transmembrane region" description="Helical" evidence="11">
    <location>
        <begin position="415"/>
        <end position="435"/>
    </location>
</feature>